<dbReference type="FunFam" id="4.10.1060.10:FF:000001">
    <property type="entry name" value="Nuclear pore complex protein Nup153"/>
    <property type="match status" value="3"/>
</dbReference>
<feature type="compositionally biased region" description="Low complexity" evidence="21">
    <location>
        <begin position="52"/>
        <end position="70"/>
    </location>
</feature>
<feature type="compositionally biased region" description="Gly residues" evidence="21">
    <location>
        <begin position="1534"/>
        <end position="1553"/>
    </location>
</feature>
<dbReference type="PANTHER" id="PTHR23193">
    <property type="entry name" value="NUCLEAR PORE COMPLEX PROTEIN NUP"/>
    <property type="match status" value="1"/>
</dbReference>
<keyword evidence="6" id="KW-0677">Repeat</keyword>
<proteinExistence type="inferred from homology"/>
<evidence type="ECO:0000256" key="7">
    <source>
        <dbReference type="ARBA" id="ARBA00022771"/>
    </source>
</evidence>
<dbReference type="GO" id="GO:0008139">
    <property type="term" value="F:nuclear localization sequence binding"/>
    <property type="evidence" value="ECO:0007669"/>
    <property type="project" value="TreeGrafter"/>
</dbReference>
<feature type="compositionally biased region" description="Low complexity" evidence="21">
    <location>
        <begin position="424"/>
        <end position="447"/>
    </location>
</feature>
<dbReference type="GO" id="GO:0005643">
    <property type="term" value="C:nuclear pore"/>
    <property type="evidence" value="ECO:0007669"/>
    <property type="project" value="UniProtKB-SubCell"/>
</dbReference>
<evidence type="ECO:0000256" key="3">
    <source>
        <dbReference type="ARBA" id="ARBA00004567"/>
    </source>
</evidence>
<feature type="region of interest" description="Disordered" evidence="21">
    <location>
        <begin position="50"/>
        <end position="133"/>
    </location>
</feature>
<dbReference type="RefSeq" id="XP_032810760.1">
    <property type="nucleotide sequence ID" value="XM_032954869.1"/>
</dbReference>
<dbReference type="GO" id="GO:0031965">
    <property type="term" value="C:nuclear membrane"/>
    <property type="evidence" value="ECO:0007669"/>
    <property type="project" value="UniProtKB-SubCell"/>
</dbReference>
<keyword evidence="9" id="KW-0862">Zinc</keyword>
<dbReference type="GO" id="GO:0006405">
    <property type="term" value="P:RNA export from nucleus"/>
    <property type="evidence" value="ECO:0007669"/>
    <property type="project" value="TreeGrafter"/>
</dbReference>
<evidence type="ECO:0000256" key="13">
    <source>
        <dbReference type="ARBA" id="ARBA00023132"/>
    </source>
</evidence>
<feature type="region of interest" description="Disordered" evidence="21">
    <location>
        <begin position="782"/>
        <end position="808"/>
    </location>
</feature>
<evidence type="ECO:0000256" key="15">
    <source>
        <dbReference type="ARBA" id="ARBA00023242"/>
    </source>
</evidence>
<dbReference type="GO" id="GO:0003677">
    <property type="term" value="F:DNA binding"/>
    <property type="evidence" value="ECO:0007669"/>
    <property type="project" value="UniProtKB-KW"/>
</dbReference>
<feature type="compositionally biased region" description="Polar residues" evidence="21">
    <location>
        <begin position="1684"/>
        <end position="1697"/>
    </location>
</feature>
<evidence type="ECO:0000256" key="6">
    <source>
        <dbReference type="ARBA" id="ARBA00022737"/>
    </source>
</evidence>
<dbReference type="GO" id="GO:0017056">
    <property type="term" value="F:structural constituent of nuclear pore"/>
    <property type="evidence" value="ECO:0007669"/>
    <property type="project" value="TreeGrafter"/>
</dbReference>
<keyword evidence="15" id="KW-0539">Nucleus</keyword>
<evidence type="ECO:0000256" key="12">
    <source>
        <dbReference type="ARBA" id="ARBA00023125"/>
    </source>
</evidence>
<keyword evidence="23" id="KW-1185">Reference proteome</keyword>
<feature type="compositionally biased region" description="Polar residues" evidence="21">
    <location>
        <begin position="178"/>
        <end position="194"/>
    </location>
</feature>
<feature type="compositionally biased region" description="Polar residues" evidence="21">
    <location>
        <begin position="106"/>
        <end position="116"/>
    </location>
</feature>
<evidence type="ECO:0000256" key="2">
    <source>
        <dbReference type="ARBA" id="ARBA00004126"/>
    </source>
</evidence>
<comment type="subcellular location">
    <subcellularLocation>
        <location evidence="2">Nucleus membrane</location>
    </subcellularLocation>
    <subcellularLocation>
        <location evidence="3">Nucleus</location>
        <location evidence="3">Nuclear pore complex</location>
    </subcellularLocation>
</comment>
<keyword evidence="12" id="KW-0238">DNA-binding</keyword>
<evidence type="ECO:0000256" key="9">
    <source>
        <dbReference type="ARBA" id="ARBA00022833"/>
    </source>
</evidence>
<keyword evidence="7 20" id="KW-0863">Zinc-finger</keyword>
<evidence type="ECO:0000256" key="8">
    <source>
        <dbReference type="ARBA" id="ARBA00022816"/>
    </source>
</evidence>
<dbReference type="PANTHER" id="PTHR23193:SF23">
    <property type="entry name" value="NUCLEAR PORE COMPLEX PROTEIN NUP153"/>
    <property type="match status" value="1"/>
</dbReference>
<feature type="compositionally biased region" description="Low complexity" evidence="21">
    <location>
        <begin position="1641"/>
        <end position="1655"/>
    </location>
</feature>
<dbReference type="SUPFAM" id="SSF90209">
    <property type="entry name" value="Ran binding protein zinc finger-like"/>
    <property type="match status" value="4"/>
</dbReference>
<gene>
    <name evidence="24" type="primary">LOC116942672</name>
</gene>
<feature type="region of interest" description="Disordered" evidence="21">
    <location>
        <begin position="661"/>
        <end position="700"/>
    </location>
</feature>
<feature type="region of interest" description="Disordered" evidence="21">
    <location>
        <begin position="171"/>
        <end position="237"/>
    </location>
</feature>
<evidence type="ECO:0000256" key="4">
    <source>
        <dbReference type="ARBA" id="ARBA00022448"/>
    </source>
</evidence>
<feature type="compositionally biased region" description="Low complexity" evidence="21">
    <location>
        <begin position="721"/>
        <end position="730"/>
    </location>
</feature>
<feature type="region of interest" description="Disordered" evidence="21">
    <location>
        <begin position="560"/>
        <end position="588"/>
    </location>
</feature>
<dbReference type="Gene3D" id="4.10.1060.10">
    <property type="entry name" value="Zinc finger, RanBP2-type"/>
    <property type="match status" value="4"/>
</dbReference>
<protein>
    <recommendedName>
        <fullName evidence="17">Nuclear pore complex protein Nup153</fullName>
    </recommendedName>
    <alternativeName>
        <fullName evidence="19">153 kDa nucleoporin</fullName>
    </alternativeName>
    <alternativeName>
        <fullName evidence="18">Nucleoporin Nup153</fullName>
    </alternativeName>
</protein>
<dbReference type="GO" id="GO:0008270">
    <property type="term" value="F:zinc ion binding"/>
    <property type="evidence" value="ECO:0007669"/>
    <property type="project" value="UniProtKB-KW"/>
</dbReference>
<dbReference type="InterPro" id="IPR001876">
    <property type="entry name" value="Znf_RanBP2"/>
</dbReference>
<feature type="compositionally biased region" description="Low complexity" evidence="21">
    <location>
        <begin position="396"/>
        <end position="408"/>
    </location>
</feature>
<comment type="similarity">
    <text evidence="16">Belongs to the NUP153 family.</text>
</comment>
<feature type="compositionally biased region" description="Polar residues" evidence="21">
    <location>
        <begin position="448"/>
        <end position="468"/>
    </location>
</feature>
<dbReference type="InterPro" id="IPR026054">
    <property type="entry name" value="Nucleoporin"/>
</dbReference>
<feature type="domain" description="RanBP2-type" evidence="22">
    <location>
        <begin position="751"/>
        <end position="780"/>
    </location>
</feature>
<evidence type="ECO:0000256" key="1">
    <source>
        <dbReference type="ARBA" id="ARBA00001947"/>
    </source>
</evidence>
<sequence length="1710" mass="167922">MATAGGGKIRSKRQHGAGKPYARNKGLLGRVTDNVKNLIPSWLQSYFRTENSAEAAPSTSSAPSRSPSSSLDPKEERPAPLDGFSFAGLNHDAQQNCEVAGDGAKPSTSTAATSGHTMPFPRTRGPQKRQPIRHSDAIEHSSLALQSWLPAAGNAAGPKPGDARDVAATGREAGVGSGSPSAVATGTRSGQTMPVPSGADGVARDVRDSSSQCEDDSVSTTSGFSSRASDKDVSMQPRGSAVLLQPLWCMGPELPARSTPQPSAHSAKKPSFNLTVFESSRTAGGLGSSQRGESTFYAGKTTYGGASAMSRPSQRKLPVAPYQAPYRVQVKAKPATPRLTSAVTSVTARRILQSLEKLSSPLSDALKIPSSNTSPSLSGLSYLDPVSSLRAHRLQPQRPPVQQLVTPRTAAVSSSRSLYRRSWAGPSRTASPSPSTATTAVTQSSLAIDSTQPGTSCDNRTLQSSKASLSGPPKALAELATPVANGLPRGGGGGGGGGKMKRERIAVHFSAQKDDESESDVALPSVPLPIRAGALPSFSFGPVATSTPANTRSPALAGTAAIGSSSSTGAGGGGGGGSGSTDKIPFAFTTPPVKATEFEQPPTSQPPPFQFSTPVTKAGLVTTPTTLPSSGTGFAFRLPSATQSTPVPSVGVVAAAAALSGHKERGGGTTSPAGDLKGSKGMSKRSNDEDNGSGGGPFKAAKTLKSGSVLDILKASSAPKGPGISEAAASGGSGGEVRPTASGFGDRFRPPEGSWECNACMVQNQASHVTCVACQASKPAPKRATAPSSIPAANAKPPQVAGPSLAEQFAAPPGSWDCDTCMVSNRGESSRCVACDTPRANLAPKRSALAPPPSSSSSSSAASTFFSTGVSTAPASTTKVPASVPPPAYAKPSAAAASSLASLFVRPEGAWDCDVCMVQNKAGSGSCVACQTAKPGGKAPMSSAAPAATPVGFGDKFKRPAGSWDCDTCMVSNPASTDVCACCSTERPGAARPTAAQAPAQPDQPAFSFGLSSDDSAASALPSAAATFSFNSQGGFKFGTGSTSASKDTTTTTTTTPSSAAGASGVTDTSGPAAARGFTFGTTAPANDSTVTFGGGIGGFKLPSSDATETAQTSAATFTFGAKVGAGNSTASAAATTDSSAAATSTAKTAEPKGSSGGTFQFGVATPSFGQNALSGGADASKPGAGFAFAPDKEVAPATFGGFQFKTSGAAEQPAATATFGAFGGVKRSADGAGPEGKAVPPLATGFSFSKEAAQKTDADEPTAKKPFGFATMNPSAAATPGLFGATAPAPASSAAAPASGSSFSFGTKPIAFGVPVKPDAPAANAGPSASIGAAPPFMFGPAASVPAAKPDPATGAAPACSSAQIAPFGFAPSSKLDKPTTTFLFGPGHESQQQLAGTAANNSATPVAPFVFGKTDAAVTNATATNAAAAPPVFGAVPKTDAPAANSGVAGAPGSGGSTFMFGPSAGSAASAATAAVTPFGFGGVTGAASSSGAGFGSGSGSIFSAPGSSLPTFGTASSAPPAGAAHAFGTQPSGGGGGGGGSGDGGGGPGGAPFRQQPPTQPPAFGSSGPSQLAPPAFGFSANQQQAPAFGSGAAPAGGQQPLFSAAVQKPAFGPGGAAGQPAGSGSFQFAGAAPAQGFNFGGASPAPGPSGSLTFGGSPQQAPGTFQFNARPGFNIGMSGSPANQFQGSSSATLKNRKYKTAVRRRK</sequence>
<feature type="region of interest" description="Disordered" evidence="21">
    <location>
        <begin position="1040"/>
        <end position="1071"/>
    </location>
</feature>
<feature type="compositionally biased region" description="Polar residues" evidence="21">
    <location>
        <begin position="1656"/>
        <end position="1667"/>
    </location>
</feature>
<feature type="compositionally biased region" description="Polar residues" evidence="21">
    <location>
        <begin position="1391"/>
        <end position="1401"/>
    </location>
</feature>
<evidence type="ECO:0000256" key="18">
    <source>
        <dbReference type="ARBA" id="ARBA00078197"/>
    </source>
</evidence>
<evidence type="ECO:0000256" key="21">
    <source>
        <dbReference type="SAM" id="MobiDB-lite"/>
    </source>
</evidence>
<comment type="cofactor">
    <cofactor evidence="1">
        <name>Zn(2+)</name>
        <dbReference type="ChEBI" id="CHEBI:29105"/>
    </cofactor>
</comment>
<feature type="compositionally biased region" description="Low complexity" evidence="21">
    <location>
        <begin position="1586"/>
        <end position="1600"/>
    </location>
</feature>
<evidence type="ECO:0000256" key="10">
    <source>
        <dbReference type="ARBA" id="ARBA00022927"/>
    </source>
</evidence>
<dbReference type="InterPro" id="IPR013913">
    <property type="entry name" value="Nup153_N"/>
</dbReference>
<evidence type="ECO:0000256" key="19">
    <source>
        <dbReference type="ARBA" id="ARBA00079437"/>
    </source>
</evidence>
<dbReference type="KEGG" id="pmrn:116942672"/>
<accession>A0AAJ7T3X6</accession>
<feature type="domain" description="RanBP2-type" evidence="22">
    <location>
        <begin position="907"/>
        <end position="936"/>
    </location>
</feature>
<evidence type="ECO:0000256" key="17">
    <source>
        <dbReference type="ARBA" id="ARBA00068609"/>
    </source>
</evidence>
<feature type="region of interest" description="Disordered" evidence="21">
    <location>
        <begin position="1516"/>
        <end position="1600"/>
    </location>
</feature>
<feature type="compositionally biased region" description="Basic and acidic residues" evidence="21">
    <location>
        <begin position="1253"/>
        <end position="1264"/>
    </location>
</feature>
<evidence type="ECO:0000313" key="23">
    <source>
        <dbReference type="Proteomes" id="UP001318040"/>
    </source>
</evidence>
<evidence type="ECO:0000256" key="16">
    <source>
        <dbReference type="ARBA" id="ARBA00060842"/>
    </source>
</evidence>
<feature type="compositionally biased region" description="Low complexity" evidence="21">
    <location>
        <begin position="1516"/>
        <end position="1532"/>
    </location>
</feature>
<evidence type="ECO:0000256" key="20">
    <source>
        <dbReference type="PROSITE-ProRule" id="PRU00322"/>
    </source>
</evidence>
<keyword evidence="14" id="KW-0472">Membrane</keyword>
<organism evidence="23 24">
    <name type="scientific">Petromyzon marinus</name>
    <name type="common">Sea lamprey</name>
    <dbReference type="NCBI Taxonomy" id="7757"/>
    <lineage>
        <taxon>Eukaryota</taxon>
        <taxon>Metazoa</taxon>
        <taxon>Chordata</taxon>
        <taxon>Craniata</taxon>
        <taxon>Vertebrata</taxon>
        <taxon>Cyclostomata</taxon>
        <taxon>Hyperoartia</taxon>
        <taxon>Petromyzontiformes</taxon>
        <taxon>Petromyzontidae</taxon>
        <taxon>Petromyzon</taxon>
    </lineage>
</organism>
<feature type="region of interest" description="Disordered" evidence="21">
    <location>
        <begin position="1682"/>
        <end position="1710"/>
    </location>
</feature>
<evidence type="ECO:0000256" key="14">
    <source>
        <dbReference type="ARBA" id="ARBA00023136"/>
    </source>
</evidence>
<dbReference type="Pfam" id="PF08604">
    <property type="entry name" value="Nup153"/>
    <property type="match status" value="1"/>
</dbReference>
<dbReference type="InterPro" id="IPR036443">
    <property type="entry name" value="Znf_RanBP2_sf"/>
</dbReference>
<feature type="compositionally biased region" description="Polar residues" evidence="21">
    <location>
        <begin position="218"/>
        <end position="227"/>
    </location>
</feature>
<keyword evidence="11" id="KW-0811">Translocation</keyword>
<reference evidence="24" key="1">
    <citation type="submission" date="2025-08" db="UniProtKB">
        <authorList>
            <consortium name="RefSeq"/>
        </authorList>
    </citation>
    <scope>IDENTIFICATION</scope>
    <source>
        <tissue evidence="24">Sperm</tissue>
    </source>
</reference>
<keyword evidence="8" id="KW-0509">mRNA transport</keyword>
<name>A0AAJ7T3X6_PETMA</name>
<dbReference type="Proteomes" id="UP001318040">
    <property type="component" value="Chromosome 15"/>
</dbReference>
<feature type="region of interest" description="Disordered" evidence="21">
    <location>
        <begin position="716"/>
        <end position="738"/>
    </location>
</feature>
<evidence type="ECO:0000313" key="24">
    <source>
        <dbReference type="RefSeq" id="XP_032810760.1"/>
    </source>
</evidence>
<feature type="compositionally biased region" description="Basic residues" evidence="21">
    <location>
        <begin position="1698"/>
        <end position="1710"/>
    </location>
</feature>
<feature type="region of interest" description="Disordered" evidence="21">
    <location>
        <begin position="1382"/>
        <end position="1401"/>
    </location>
</feature>
<feature type="compositionally biased region" description="Gly residues" evidence="21">
    <location>
        <begin position="569"/>
        <end position="579"/>
    </location>
</feature>
<feature type="region of interest" description="Disordered" evidence="21">
    <location>
        <begin position="393"/>
        <end position="472"/>
    </location>
</feature>
<dbReference type="FunFam" id="4.10.1060.10:FF:000003">
    <property type="entry name" value="E3 SUMO-protein ligase RanBP2"/>
    <property type="match status" value="1"/>
</dbReference>
<dbReference type="Pfam" id="PF00641">
    <property type="entry name" value="Zn_ribbon_RanBP"/>
    <property type="match status" value="4"/>
</dbReference>
<feature type="region of interest" description="Disordered" evidence="21">
    <location>
        <begin position="1641"/>
        <end position="1667"/>
    </location>
</feature>
<keyword evidence="10" id="KW-0653">Protein transport</keyword>
<dbReference type="GO" id="GO:0006606">
    <property type="term" value="P:protein import into nucleus"/>
    <property type="evidence" value="ECO:0007669"/>
    <property type="project" value="TreeGrafter"/>
</dbReference>
<keyword evidence="13" id="KW-0906">Nuclear pore complex</keyword>
<feature type="domain" description="RanBP2-type" evidence="22">
    <location>
        <begin position="960"/>
        <end position="989"/>
    </location>
</feature>
<feature type="region of interest" description="Disordered" evidence="21">
    <location>
        <begin position="1252"/>
        <end position="1272"/>
    </location>
</feature>
<feature type="region of interest" description="Disordered" evidence="21">
    <location>
        <begin position="1"/>
        <end position="30"/>
    </location>
</feature>
<evidence type="ECO:0000256" key="11">
    <source>
        <dbReference type="ARBA" id="ARBA00023010"/>
    </source>
</evidence>
<dbReference type="PROSITE" id="PS01358">
    <property type="entry name" value="ZF_RANBP2_1"/>
    <property type="match status" value="4"/>
</dbReference>
<dbReference type="SMART" id="SM00547">
    <property type="entry name" value="ZnF_RBZ"/>
    <property type="match status" value="4"/>
</dbReference>
<evidence type="ECO:0000259" key="22">
    <source>
        <dbReference type="PROSITE" id="PS50199"/>
    </source>
</evidence>
<dbReference type="GO" id="GO:0051028">
    <property type="term" value="P:mRNA transport"/>
    <property type="evidence" value="ECO:0007669"/>
    <property type="project" value="UniProtKB-KW"/>
</dbReference>
<keyword evidence="5" id="KW-0479">Metal-binding</keyword>
<dbReference type="PROSITE" id="PS50199">
    <property type="entry name" value="ZF_RANBP2_2"/>
    <property type="match status" value="4"/>
</dbReference>
<feature type="domain" description="RanBP2-type" evidence="22">
    <location>
        <begin position="812"/>
        <end position="841"/>
    </location>
</feature>
<keyword evidence="4" id="KW-0813">Transport</keyword>
<evidence type="ECO:0000256" key="5">
    <source>
        <dbReference type="ARBA" id="ARBA00022723"/>
    </source>
</evidence>